<evidence type="ECO:0000313" key="5">
    <source>
        <dbReference type="Ensembl" id="ENSACDP00005004752.1"/>
    </source>
</evidence>
<proteinExistence type="inferred from homology"/>
<dbReference type="GO" id="GO:0008146">
    <property type="term" value="F:sulfotransferase activity"/>
    <property type="evidence" value="ECO:0007669"/>
    <property type="project" value="InterPro"/>
</dbReference>
<dbReference type="Gene3D" id="3.40.50.300">
    <property type="entry name" value="P-loop containing nucleotide triphosphate hydrolases"/>
    <property type="match status" value="1"/>
</dbReference>
<reference evidence="5" key="1">
    <citation type="submission" date="2025-08" db="UniProtKB">
        <authorList>
            <consortium name="Ensembl"/>
        </authorList>
    </citation>
    <scope>IDENTIFICATION</scope>
</reference>
<reference evidence="5" key="2">
    <citation type="submission" date="2025-09" db="UniProtKB">
        <authorList>
            <consortium name="Ensembl"/>
        </authorList>
    </citation>
    <scope>IDENTIFICATION</scope>
</reference>
<feature type="region of interest" description="Disordered" evidence="3">
    <location>
        <begin position="581"/>
        <end position="647"/>
    </location>
</feature>
<dbReference type="InterPro" id="IPR000863">
    <property type="entry name" value="Sulfotransferase_dom"/>
</dbReference>
<accession>A0A8B9DDC1</accession>
<dbReference type="Pfam" id="PF00685">
    <property type="entry name" value="Sulfotransfer_1"/>
    <property type="match status" value="1"/>
</dbReference>
<dbReference type="AlphaFoldDB" id="A0A8B9DDC1"/>
<dbReference type="InterPro" id="IPR027417">
    <property type="entry name" value="P-loop_NTPase"/>
</dbReference>
<evidence type="ECO:0000256" key="3">
    <source>
        <dbReference type="SAM" id="MobiDB-lite"/>
    </source>
</evidence>
<keyword evidence="2" id="KW-0808">Transferase</keyword>
<keyword evidence="6" id="KW-1185">Reference proteome</keyword>
<dbReference type="Ensembl" id="ENSACDT00005005699.1">
    <property type="protein sequence ID" value="ENSACDP00005004752.1"/>
    <property type="gene ID" value="ENSACDG00005003473.1"/>
</dbReference>
<evidence type="ECO:0000313" key="6">
    <source>
        <dbReference type="Proteomes" id="UP000694521"/>
    </source>
</evidence>
<feature type="region of interest" description="Disordered" evidence="3">
    <location>
        <begin position="924"/>
        <end position="974"/>
    </location>
</feature>
<name>A0A8B9DDC1_ANSCY</name>
<dbReference type="PANTHER" id="PTHR11783">
    <property type="entry name" value="SULFOTRANSFERASE SULT"/>
    <property type="match status" value="1"/>
</dbReference>
<evidence type="ECO:0000256" key="2">
    <source>
        <dbReference type="ARBA" id="ARBA00022679"/>
    </source>
</evidence>
<evidence type="ECO:0000259" key="4">
    <source>
        <dbReference type="Pfam" id="PF00685"/>
    </source>
</evidence>
<protein>
    <recommendedName>
        <fullName evidence="4">Sulfotransferase domain-containing protein</fullName>
    </recommendedName>
</protein>
<feature type="domain" description="Sulfotransferase" evidence="4">
    <location>
        <begin position="708"/>
        <end position="925"/>
    </location>
</feature>
<feature type="region of interest" description="Disordered" evidence="3">
    <location>
        <begin position="497"/>
        <end position="556"/>
    </location>
</feature>
<feature type="region of interest" description="Disordered" evidence="3">
    <location>
        <begin position="426"/>
        <end position="469"/>
    </location>
</feature>
<dbReference type="Proteomes" id="UP000694521">
    <property type="component" value="Unplaced"/>
</dbReference>
<feature type="compositionally biased region" description="Low complexity" evidence="3">
    <location>
        <begin position="444"/>
        <end position="457"/>
    </location>
</feature>
<feature type="region of interest" description="Disordered" evidence="3">
    <location>
        <begin position="77"/>
        <end position="112"/>
    </location>
</feature>
<organism evidence="5 6">
    <name type="scientific">Anser cygnoides</name>
    <name type="common">Swan goose</name>
    <dbReference type="NCBI Taxonomy" id="8845"/>
    <lineage>
        <taxon>Eukaryota</taxon>
        <taxon>Metazoa</taxon>
        <taxon>Chordata</taxon>
        <taxon>Craniata</taxon>
        <taxon>Vertebrata</taxon>
        <taxon>Euteleostomi</taxon>
        <taxon>Archelosauria</taxon>
        <taxon>Archosauria</taxon>
        <taxon>Dinosauria</taxon>
        <taxon>Saurischia</taxon>
        <taxon>Theropoda</taxon>
        <taxon>Coelurosauria</taxon>
        <taxon>Aves</taxon>
        <taxon>Neognathae</taxon>
        <taxon>Galloanserae</taxon>
        <taxon>Anseriformes</taxon>
        <taxon>Anatidae</taxon>
        <taxon>Anserinae</taxon>
        <taxon>Anser</taxon>
    </lineage>
</organism>
<sequence length="1027" mass="108681">MSPPWGCHRHGHVTAVGMSPPRGVTYLWRHVPSGFSGEVLGADARASSHLFPPALWPRHILPLLCPRSLCRGCSGRGGGHTPHGAVGMPPRTRPHHREQRPGRPGRGPGMSLGTRLCRTSPGGSLAPFPSTGPIPGLAAWCPGIPRGCAAPGAPCGDPPARPAPRVPGVHSTGIPPAGPRGFLRLGVSQELGPVRRGAGQPLEPPRGRAHPSMTGVVAMMRLASSRCCCAEQGRSRHSTSTLQRSILSSPRVGMGAAGCSGMRPVSCHHRGSLLSARSCPASPIFPSHGKSITRSPDHKSTLAPCARLWQCLGTATASPSTARVARGRAGASRHSCGYAPGPCNAAQIFLLEKRRSHPRLGLPTAGTPSPTLAPQPRAPCPWGGVSAGPAAPVPLSPAHRCPRDARVAAPSSGCAIRFPACVSARGAGTGSGHPRASPRLGAGRWPSSSAPRSSVPRLPHAEGWGGSGGAARPPVLLLLRGETEALSCPRPITHRGVYPAGGRGQGAAPRGCGSGEEPRGANPAPAPHPGVAGQGHPHCGTASPDVGRRGLHRMGHGVGLAPHGTWITVWATAARRALSTPGPAGGLAAPPNSPHIPSGSGRVSPLAWPQPGDGPTAPSPAAAFPRAGPRHRPRPLARNAPGGPSPTPCARRLWLPLLQLFKGRPRHVPRGRAMERLEVTETFAGIALPGHLHTKESLQFATTFPFRDTDVVIVTYPKSGTTWMQEILTLLYSRGDALPAKTIPNWERAPWLEQIHFRGALRDTAAHRLITSHLPARVLAPLLQRSKAKVIYVARNPKDVVVSFYYFHRLAKFLPDPVSFDAFLQQFLEGTVHYGSWFDHVKGWLGQRQLLDIFYVTYEELHQDLRGTAQRLSTFLGCPLGPETLEALEQHCSFAAMRDNAMANYTLIPREIMDHSQGRFMRKASKWHHSDRQARTTGDHEDSGRRGTERGWATGTGHRQRAVPSGDPAAPVQHGVASCTRAPGLSPCPRPGAVGARCRSPRGCPHWGELRLESGVSGWGQRGGKAL</sequence>
<dbReference type="SUPFAM" id="SSF52540">
    <property type="entry name" value="P-loop containing nucleoside triphosphate hydrolases"/>
    <property type="match status" value="1"/>
</dbReference>
<evidence type="ECO:0000256" key="1">
    <source>
        <dbReference type="ARBA" id="ARBA00005771"/>
    </source>
</evidence>
<comment type="similarity">
    <text evidence="1">Belongs to the sulfotransferase 1 family.</text>
</comment>
<feature type="compositionally biased region" description="Basic and acidic residues" evidence="3">
    <location>
        <begin position="928"/>
        <end position="949"/>
    </location>
</feature>